<sequence length="257" mass="29454">MVNDLMNASTSYKSKWLRVFQPRPDASCRIFCFPYAGSGPAVYKDWGNLLPPDIEVVAIHYPGRESRSDELLLTDLIELVEQLRKQILPYLDKPFVFFGHSMGAYIAFELTRALWKCAGVRPDSLFISAAGAPHIREPNCISDLSYKEFLRALLKLNGIPSEVLKNPELITYALPILRSDMRICESYTCQTIEPLEVPMTVFGGTQDKRISFERLEKWQLHAATTYKLEMYDGDHFFINTQRRKIIDAINKELLALI</sequence>
<evidence type="ECO:0000256" key="1">
    <source>
        <dbReference type="ARBA" id="ARBA00007169"/>
    </source>
</evidence>
<proteinExistence type="inferred from homology"/>
<dbReference type="AlphaFoldDB" id="A0A5S3UUN5"/>
<organism evidence="2 3">
    <name type="scientific">Pseudoalteromonas rubra</name>
    <dbReference type="NCBI Taxonomy" id="43658"/>
    <lineage>
        <taxon>Bacteria</taxon>
        <taxon>Pseudomonadati</taxon>
        <taxon>Pseudomonadota</taxon>
        <taxon>Gammaproteobacteria</taxon>
        <taxon>Alteromonadales</taxon>
        <taxon>Pseudoalteromonadaceae</taxon>
        <taxon>Pseudoalteromonas</taxon>
    </lineage>
</organism>
<dbReference type="Proteomes" id="UP000305729">
    <property type="component" value="Chromosome 1"/>
</dbReference>
<dbReference type="SUPFAM" id="SSF53474">
    <property type="entry name" value="alpha/beta-Hydrolases"/>
    <property type="match status" value="1"/>
</dbReference>
<dbReference type="Pfam" id="PF00975">
    <property type="entry name" value="Thioesterase"/>
    <property type="match status" value="1"/>
</dbReference>
<dbReference type="Gene3D" id="3.40.50.1820">
    <property type="entry name" value="alpha/beta hydrolase"/>
    <property type="match status" value="1"/>
</dbReference>
<dbReference type="GO" id="GO:0016787">
    <property type="term" value="F:hydrolase activity"/>
    <property type="evidence" value="ECO:0007669"/>
    <property type="project" value="UniProtKB-KW"/>
</dbReference>
<dbReference type="GO" id="GO:0008610">
    <property type="term" value="P:lipid biosynthetic process"/>
    <property type="evidence" value="ECO:0007669"/>
    <property type="project" value="TreeGrafter"/>
</dbReference>
<reference evidence="2 3" key="1">
    <citation type="submission" date="2019-10" db="EMBL/GenBank/DDBJ databases">
        <title>Pseudoalteromonas rubra S4059.</title>
        <authorList>
            <person name="Paulsen S."/>
            <person name="Wang X."/>
        </authorList>
    </citation>
    <scope>NUCLEOTIDE SEQUENCE [LARGE SCALE GENOMIC DNA]</scope>
    <source>
        <strain evidence="2 3">S4059</strain>
    </source>
</reference>
<accession>A0A5S3UUN5</accession>
<keyword evidence="2" id="KW-0378">Hydrolase</keyword>
<comment type="similarity">
    <text evidence="1">Belongs to the thioesterase family.</text>
</comment>
<evidence type="ECO:0000313" key="2">
    <source>
        <dbReference type="EMBL" id="QPB84366.1"/>
    </source>
</evidence>
<dbReference type="EMBL" id="CP045429">
    <property type="protein sequence ID" value="QPB84366.1"/>
    <property type="molecule type" value="Genomic_DNA"/>
</dbReference>
<dbReference type="OrthoDB" id="8480037at2"/>
<gene>
    <name evidence="2" type="ORF">CWC22_015780</name>
</gene>
<dbReference type="InterPro" id="IPR001031">
    <property type="entry name" value="Thioesterase"/>
</dbReference>
<name>A0A5S3UUN5_9GAMM</name>
<dbReference type="InterPro" id="IPR012223">
    <property type="entry name" value="TEII"/>
</dbReference>
<evidence type="ECO:0000313" key="3">
    <source>
        <dbReference type="Proteomes" id="UP000305729"/>
    </source>
</evidence>
<protein>
    <submittedName>
        <fullName evidence="2">Alpha/beta fold hydrolase</fullName>
    </submittedName>
</protein>
<dbReference type="PANTHER" id="PTHR11487">
    <property type="entry name" value="THIOESTERASE"/>
    <property type="match status" value="1"/>
</dbReference>
<dbReference type="PANTHER" id="PTHR11487:SF0">
    <property type="entry name" value="S-ACYL FATTY ACID SYNTHASE THIOESTERASE, MEDIUM CHAIN"/>
    <property type="match status" value="1"/>
</dbReference>
<dbReference type="InterPro" id="IPR029058">
    <property type="entry name" value="AB_hydrolase_fold"/>
</dbReference>